<sequence length="58" mass="6802">MLSNHLTLNPSKSQIKKIPKRKKNNKKKELLDSNSFLFLLASFYFMDYAHEDQCQGIV</sequence>
<evidence type="ECO:0000313" key="2">
    <source>
        <dbReference type="EMBL" id="MBX49950.1"/>
    </source>
</evidence>
<proteinExistence type="predicted"/>
<dbReference type="EMBL" id="GGEC01069466">
    <property type="protein sequence ID" value="MBX49950.1"/>
    <property type="molecule type" value="Transcribed_RNA"/>
</dbReference>
<name>A0A2P2P5E2_RHIMU</name>
<feature type="compositionally biased region" description="Basic residues" evidence="1">
    <location>
        <begin position="14"/>
        <end position="26"/>
    </location>
</feature>
<reference evidence="2" key="1">
    <citation type="submission" date="2018-02" db="EMBL/GenBank/DDBJ databases">
        <title>Rhizophora mucronata_Transcriptome.</title>
        <authorList>
            <person name="Meera S.P."/>
            <person name="Sreeshan A."/>
            <person name="Augustine A."/>
        </authorList>
    </citation>
    <scope>NUCLEOTIDE SEQUENCE</scope>
    <source>
        <tissue evidence="2">Leaf</tissue>
    </source>
</reference>
<protein>
    <submittedName>
        <fullName evidence="2">Uncharacterized protein</fullName>
    </submittedName>
</protein>
<organism evidence="2">
    <name type="scientific">Rhizophora mucronata</name>
    <name type="common">Asiatic mangrove</name>
    <dbReference type="NCBI Taxonomy" id="61149"/>
    <lineage>
        <taxon>Eukaryota</taxon>
        <taxon>Viridiplantae</taxon>
        <taxon>Streptophyta</taxon>
        <taxon>Embryophyta</taxon>
        <taxon>Tracheophyta</taxon>
        <taxon>Spermatophyta</taxon>
        <taxon>Magnoliopsida</taxon>
        <taxon>eudicotyledons</taxon>
        <taxon>Gunneridae</taxon>
        <taxon>Pentapetalae</taxon>
        <taxon>rosids</taxon>
        <taxon>fabids</taxon>
        <taxon>Malpighiales</taxon>
        <taxon>Rhizophoraceae</taxon>
        <taxon>Rhizophora</taxon>
    </lineage>
</organism>
<evidence type="ECO:0000256" key="1">
    <source>
        <dbReference type="SAM" id="MobiDB-lite"/>
    </source>
</evidence>
<accession>A0A2P2P5E2</accession>
<feature type="region of interest" description="Disordered" evidence="1">
    <location>
        <begin position="1"/>
        <end position="26"/>
    </location>
</feature>
<dbReference type="AlphaFoldDB" id="A0A2P2P5E2"/>